<dbReference type="GO" id="GO:0043386">
    <property type="term" value="P:mycotoxin biosynthetic process"/>
    <property type="evidence" value="ECO:0007669"/>
    <property type="project" value="InterPro"/>
</dbReference>
<dbReference type="Pfam" id="PF11807">
    <property type="entry name" value="UstYa"/>
    <property type="match status" value="1"/>
</dbReference>
<dbReference type="PANTHER" id="PTHR33365">
    <property type="entry name" value="YALI0B05434P"/>
    <property type="match status" value="1"/>
</dbReference>
<keyword evidence="2" id="KW-0812">Transmembrane</keyword>
<evidence type="ECO:0000256" key="1">
    <source>
        <dbReference type="ARBA" id="ARBA00035112"/>
    </source>
</evidence>
<evidence type="ECO:0000313" key="3">
    <source>
        <dbReference type="EMBL" id="TVY65758.1"/>
    </source>
</evidence>
<organism evidence="3 4">
    <name type="scientific">Lachnellula suecica</name>
    <dbReference type="NCBI Taxonomy" id="602035"/>
    <lineage>
        <taxon>Eukaryota</taxon>
        <taxon>Fungi</taxon>
        <taxon>Dikarya</taxon>
        <taxon>Ascomycota</taxon>
        <taxon>Pezizomycotina</taxon>
        <taxon>Leotiomycetes</taxon>
        <taxon>Helotiales</taxon>
        <taxon>Lachnaceae</taxon>
        <taxon>Lachnellula</taxon>
    </lineage>
</organism>
<accession>A0A8T9BWX5</accession>
<evidence type="ECO:0000256" key="2">
    <source>
        <dbReference type="SAM" id="Phobius"/>
    </source>
</evidence>
<evidence type="ECO:0000313" key="4">
    <source>
        <dbReference type="Proteomes" id="UP000469558"/>
    </source>
</evidence>
<protein>
    <submittedName>
        <fullName evidence="3">Uncharacterized protein</fullName>
    </submittedName>
</protein>
<dbReference type="Proteomes" id="UP000469558">
    <property type="component" value="Unassembled WGS sequence"/>
</dbReference>
<dbReference type="PANTHER" id="PTHR33365:SF14">
    <property type="entry name" value="TAT PATHWAY SIGNAL SEQUENCE"/>
    <property type="match status" value="1"/>
</dbReference>
<feature type="transmembrane region" description="Helical" evidence="2">
    <location>
        <begin position="60"/>
        <end position="82"/>
    </location>
</feature>
<dbReference type="InterPro" id="IPR021765">
    <property type="entry name" value="UstYa-like"/>
</dbReference>
<proteinExistence type="inferred from homology"/>
<reference evidence="3 4" key="1">
    <citation type="submission" date="2018-05" db="EMBL/GenBank/DDBJ databases">
        <title>Genome sequencing and assembly of the regulated plant pathogen Lachnellula willkommii and related sister species for the development of diagnostic species identification markers.</title>
        <authorList>
            <person name="Giroux E."/>
            <person name="Bilodeau G."/>
        </authorList>
    </citation>
    <scope>NUCLEOTIDE SEQUENCE [LARGE SCALE GENOMIC DNA]</scope>
    <source>
        <strain evidence="3 4">CBS 268.59</strain>
    </source>
</reference>
<keyword evidence="4" id="KW-1185">Reference proteome</keyword>
<keyword evidence="2" id="KW-0472">Membrane</keyword>
<comment type="similarity">
    <text evidence="1">Belongs to the ustYa family.</text>
</comment>
<keyword evidence="2" id="KW-1133">Transmembrane helix</keyword>
<dbReference type="EMBL" id="QGMK01001612">
    <property type="protein sequence ID" value="TVY65758.1"/>
    <property type="molecule type" value="Genomic_DNA"/>
</dbReference>
<sequence length="335" mass="38921">MIPWWARKALKAVSPAVRPSGFYRPLEDHDNKEELDSPAMGLHGDNIRGAAKDNLFPKSIYGFIFLNIGFFLLSSSLFLYSLPPTNALYEDRIQMRSKNYILKQVSMKCTCDETVPTGSAPILDESSIRIASKRMDATLVQPKPPVVYREEPSYEVDKAWQELYDTRPVPLSRSQVLAMGKDPEQSVQVPVEWGHGNETYFGSVDVFHQIHCLDTLRREAHFEHYYGKHWPGGYNDTDEFHKLHLSHCIYYLLQNIMCQANTDIFQYRPPVQRLSYSAVKDWQSKNALDEEEFVKLKRPEGYAYRKMSHKFKEIHGWEFGPDEENWEWDDDGDIA</sequence>
<name>A0A8T9BWX5_9HELO</name>
<dbReference type="AlphaFoldDB" id="A0A8T9BWX5"/>
<dbReference type="OrthoDB" id="3687641at2759"/>
<gene>
    <name evidence="3" type="ORF">LSUE1_G009820</name>
</gene>
<comment type="caution">
    <text evidence="3">The sequence shown here is derived from an EMBL/GenBank/DDBJ whole genome shotgun (WGS) entry which is preliminary data.</text>
</comment>